<sequence length="309" mass="34562">MPRDGRPLTPSGYKNSIKTRAKNAAATTPGVNAGELTDLYYHRRLLARVFHADPGRWVLKGGQALLVRWPAARYSTDIDLLGDQDSTDEAVAALIEAAGVELDDHILFRHQKTTDQPHPDRPTRTVYFRAMFGNVELRRDVKVDVVVSGHLPRGAVVVEPLDAPFNVECDVWPEVRMFPLEDHVAEKICAMYEKHRIAGNDSTRYKDLADLAIIALNSPFDGAMLHATLLEEVHRRRDRGMVLELPATFTVPNSAWRAGYSEIAKKVRELPSELNTFAGVQPLMDAFLTPLLKPTPPSGSWTPQTRRWG</sequence>
<proteinExistence type="predicted"/>
<organism evidence="1 2">
    <name type="scientific">Amycolatopsis eburnea</name>
    <dbReference type="NCBI Taxonomy" id="2267691"/>
    <lineage>
        <taxon>Bacteria</taxon>
        <taxon>Bacillati</taxon>
        <taxon>Actinomycetota</taxon>
        <taxon>Actinomycetes</taxon>
        <taxon>Pseudonocardiales</taxon>
        <taxon>Pseudonocardiaceae</taxon>
        <taxon>Amycolatopsis</taxon>
    </lineage>
</organism>
<dbReference type="Pfam" id="PF08843">
    <property type="entry name" value="AbiEii"/>
    <property type="match status" value="1"/>
</dbReference>
<protein>
    <submittedName>
        <fullName evidence="1">Nucleotidyl transferase AbiEii/AbiGii toxin family protein</fullName>
    </submittedName>
</protein>
<dbReference type="GO" id="GO:0016740">
    <property type="term" value="F:transferase activity"/>
    <property type="evidence" value="ECO:0007669"/>
    <property type="project" value="UniProtKB-KW"/>
</dbReference>
<dbReference type="OrthoDB" id="4084402at2"/>
<dbReference type="AlphaFoldDB" id="A0A3R9E8L2"/>
<dbReference type="RefSeq" id="WP_125305555.1">
    <property type="nucleotide sequence ID" value="NZ_RSEC01000002.1"/>
</dbReference>
<name>A0A3R9E8L2_9PSEU</name>
<dbReference type="InterPro" id="IPR014942">
    <property type="entry name" value="AbiEii"/>
</dbReference>
<dbReference type="Proteomes" id="UP000267081">
    <property type="component" value="Unassembled WGS sequence"/>
</dbReference>
<reference evidence="1 2" key="1">
    <citation type="submission" date="2018-12" db="EMBL/GenBank/DDBJ databases">
        <title>Amycolatopsis eburnea sp. nov. actinomycete associate with arbuscular mycorrhiza fungal spore.</title>
        <authorList>
            <person name="Lumyong S."/>
            <person name="Chaiya L."/>
        </authorList>
    </citation>
    <scope>NUCLEOTIDE SEQUENCE [LARGE SCALE GENOMIC DNA]</scope>
    <source>
        <strain evidence="1 2">GLM-1</strain>
    </source>
</reference>
<evidence type="ECO:0000313" key="2">
    <source>
        <dbReference type="Proteomes" id="UP000267081"/>
    </source>
</evidence>
<accession>A0A3R9E8L2</accession>
<comment type="caution">
    <text evidence="1">The sequence shown here is derived from an EMBL/GenBank/DDBJ whole genome shotgun (WGS) entry which is preliminary data.</text>
</comment>
<evidence type="ECO:0000313" key="1">
    <source>
        <dbReference type="EMBL" id="RSD26423.1"/>
    </source>
</evidence>
<gene>
    <name evidence="1" type="ORF">EIY87_00085</name>
</gene>
<keyword evidence="1" id="KW-0808">Transferase</keyword>
<dbReference type="EMBL" id="RSEC01000002">
    <property type="protein sequence ID" value="RSD26423.1"/>
    <property type="molecule type" value="Genomic_DNA"/>
</dbReference>
<keyword evidence="2" id="KW-1185">Reference proteome</keyword>